<dbReference type="AlphaFoldDB" id="A0A6M8PNX8"/>
<dbReference type="InterPro" id="IPR036927">
    <property type="entry name" value="Cyt_c_oxase-like_su1_sf"/>
</dbReference>
<evidence type="ECO:0000256" key="4">
    <source>
        <dbReference type="ARBA" id="ARBA00022801"/>
    </source>
</evidence>
<dbReference type="GO" id="GO:0004129">
    <property type="term" value="F:cytochrome-c oxidase activity"/>
    <property type="evidence" value="ECO:0007669"/>
    <property type="project" value="InterPro"/>
</dbReference>
<evidence type="ECO:0000256" key="1">
    <source>
        <dbReference type="ARBA" id="ARBA00009332"/>
    </source>
</evidence>
<geneLocation type="mitochondrion" evidence="8"/>
<dbReference type="PROSITE" id="PS50855">
    <property type="entry name" value="COX1"/>
    <property type="match status" value="1"/>
</dbReference>
<dbReference type="SUPFAM" id="SSF55608">
    <property type="entry name" value="Homing endonucleases"/>
    <property type="match status" value="2"/>
</dbReference>
<dbReference type="PANTHER" id="PTHR36181">
    <property type="entry name" value="INTRON-ENCODED ENDONUCLEASE AI3-RELATED"/>
    <property type="match status" value="1"/>
</dbReference>
<keyword evidence="6" id="KW-1133">Transmembrane helix</keyword>
<dbReference type="GO" id="GO:0016787">
    <property type="term" value="F:hydrolase activity"/>
    <property type="evidence" value="ECO:0007669"/>
    <property type="project" value="UniProtKB-KW"/>
</dbReference>
<keyword evidence="6" id="KW-0472">Membrane</keyword>
<dbReference type="InterPro" id="IPR000883">
    <property type="entry name" value="Cyt_C_Oxase_1"/>
</dbReference>
<dbReference type="Gene3D" id="3.10.28.10">
    <property type="entry name" value="Homing endonucleases"/>
    <property type="match status" value="2"/>
</dbReference>
<evidence type="ECO:0000256" key="5">
    <source>
        <dbReference type="ARBA" id="ARBA00022886"/>
    </source>
</evidence>
<dbReference type="Gene3D" id="1.20.210.10">
    <property type="entry name" value="Cytochrome c oxidase-like, subunit I domain"/>
    <property type="match status" value="1"/>
</dbReference>
<keyword evidence="6" id="KW-0812">Transmembrane</keyword>
<dbReference type="InterPro" id="IPR004860">
    <property type="entry name" value="LAGLIDADG_dom"/>
</dbReference>
<dbReference type="InterPro" id="IPR027434">
    <property type="entry name" value="Homing_endonucl"/>
</dbReference>
<dbReference type="Pfam" id="PF00961">
    <property type="entry name" value="LAGLIDADG_1"/>
    <property type="match status" value="2"/>
</dbReference>
<dbReference type="InterPro" id="IPR023616">
    <property type="entry name" value="Cyt_c_oxase-like_su1_dom"/>
</dbReference>
<evidence type="ECO:0000313" key="8">
    <source>
        <dbReference type="EMBL" id="QKG63767.1"/>
    </source>
</evidence>
<keyword evidence="5" id="KW-0404">Intron homing</keyword>
<dbReference type="GO" id="GO:0009060">
    <property type="term" value="P:aerobic respiration"/>
    <property type="evidence" value="ECO:0007669"/>
    <property type="project" value="InterPro"/>
</dbReference>
<dbReference type="RefSeq" id="YP_009868577.1">
    <property type="nucleotide sequence ID" value="NC_049089.1"/>
</dbReference>
<dbReference type="GO" id="GO:0004519">
    <property type="term" value="F:endonuclease activity"/>
    <property type="evidence" value="ECO:0007669"/>
    <property type="project" value="UniProtKB-KW"/>
</dbReference>
<dbReference type="EMBL" id="MT019333">
    <property type="protein sequence ID" value="QKG63767.1"/>
    <property type="molecule type" value="Genomic_DNA"/>
</dbReference>
<keyword evidence="2" id="KW-0540">Nuclease</keyword>
<evidence type="ECO:0000256" key="2">
    <source>
        <dbReference type="ARBA" id="ARBA00022722"/>
    </source>
</evidence>
<accession>A0A6M8PNX8</accession>
<dbReference type="GO" id="GO:0006314">
    <property type="term" value="P:intron homing"/>
    <property type="evidence" value="ECO:0007669"/>
    <property type="project" value="UniProtKB-KW"/>
</dbReference>
<dbReference type="GO" id="GO:0005739">
    <property type="term" value="C:mitochondrion"/>
    <property type="evidence" value="ECO:0007669"/>
    <property type="project" value="UniProtKB-ARBA"/>
</dbReference>
<feature type="transmembrane region" description="Helical" evidence="6">
    <location>
        <begin position="34"/>
        <end position="51"/>
    </location>
</feature>
<evidence type="ECO:0000256" key="6">
    <source>
        <dbReference type="SAM" id="Phobius"/>
    </source>
</evidence>
<evidence type="ECO:0000256" key="3">
    <source>
        <dbReference type="ARBA" id="ARBA00022759"/>
    </source>
</evidence>
<keyword evidence="8" id="KW-0496">Mitochondrion</keyword>
<evidence type="ECO:0000259" key="7">
    <source>
        <dbReference type="PROSITE" id="PS50855"/>
    </source>
</evidence>
<dbReference type="InterPro" id="IPR051289">
    <property type="entry name" value="LAGLIDADG_Endonuclease"/>
</dbReference>
<feature type="domain" description="Cytochrome oxidase subunit I profile" evidence="7">
    <location>
        <begin position="1"/>
        <end position="43"/>
    </location>
</feature>
<keyword evidence="3 8" id="KW-0255">Endonuclease</keyword>
<keyword evidence="4" id="KW-0378">Hydrolase</keyword>
<name>A0A6M8PNX8_9HYPO</name>
<dbReference type="GO" id="GO:0020037">
    <property type="term" value="F:heme binding"/>
    <property type="evidence" value="ECO:0007669"/>
    <property type="project" value="InterPro"/>
</dbReference>
<dbReference type="GO" id="GO:0016020">
    <property type="term" value="C:membrane"/>
    <property type="evidence" value="ECO:0007669"/>
    <property type="project" value="InterPro"/>
</dbReference>
<proteinExistence type="inferred from homology"/>
<dbReference type="GeneID" id="55760207"/>
<sequence>MKMTPSMLFSLGFVFMFTIGGLSGVILANASLDIAFHDTVFIVLLGIIVLMETKKFYVDSFNFSSGKLAPEQDSYKLSDDSQVAKDNYNEYVKMFWVGLMDGDGSIQVNHWREQSLQYRLVIKLSNILSNYNMLIEIAKRVGGTVRITGADVIWVVNKKPEVEKILKIYDTYPPLTSKKICQLAFLKACLTETSVKPYLLNRNLKYNQQLTIIKSKANFNIPTYFKGWLSGFIEAEGCFSRRAPNIQSFSIGQNDDFYLIEAIQQYFEVTNKVRNPYGKFYFLEVYKKEALLKITTHCTNYPLLGEKLESLNKFSKKLV</sequence>
<comment type="similarity">
    <text evidence="1">In the C-terminal section; belongs to the LAGLIDADG endonuclease family.</text>
</comment>
<dbReference type="PRINTS" id="PR01165">
    <property type="entry name" value="CYCOXIDASEI"/>
</dbReference>
<dbReference type="SUPFAM" id="SSF81442">
    <property type="entry name" value="Cytochrome c oxidase subunit I-like"/>
    <property type="match status" value="1"/>
</dbReference>
<protein>
    <submittedName>
        <fullName evidence="8">LAGLIDADG endonuclease</fullName>
    </submittedName>
</protein>
<organism evidence="8">
    <name type="scientific">Ophiocordycipitaceae sp</name>
    <dbReference type="NCBI Taxonomy" id="1907519"/>
    <lineage>
        <taxon>Eukaryota</taxon>
        <taxon>Fungi</taxon>
        <taxon>Dikarya</taxon>
        <taxon>Ascomycota</taxon>
        <taxon>Pezizomycotina</taxon>
        <taxon>Sordariomycetes</taxon>
        <taxon>Hypocreomycetidae</taxon>
        <taxon>Hypocreales</taxon>
        <taxon>Ophiocordycipitaceae</taxon>
    </lineage>
</organism>
<reference evidence="8" key="1">
    <citation type="journal article" date="2020" name="Mitochondrial DNA Part B Resour">
        <title>The complete mitochondrial genome of fungal endosymbiont, Ophiocordycipitaceae sp., isolated from Ricania speculum (Hemiptera: Ricaniidae).</title>
        <authorList>
            <person name="Park J."/>
            <person name="Xi H."/>
            <person name="Park J."/>
            <person name="Lee W."/>
        </authorList>
    </citation>
    <scope>NUCLEOTIDE SEQUENCE</scope>
</reference>
<dbReference type="PANTHER" id="PTHR36181:SF2">
    <property type="entry name" value="INTRON-ENCODED ENDONUCLEASE AI3-RELATED"/>
    <property type="match status" value="1"/>
</dbReference>